<dbReference type="PANTHER" id="PTHR23355">
    <property type="entry name" value="RIBONUCLEASE"/>
    <property type="match status" value="1"/>
</dbReference>
<evidence type="ECO:0000256" key="4">
    <source>
        <dbReference type="ARBA" id="ARBA00022490"/>
    </source>
</evidence>
<keyword evidence="5" id="KW-0540">Nuclease</keyword>
<sequence>MTKTRFPNDPYAERELEKYDNPLPSREYIMQVMADAGSLMTLKQLAAYFELDDDDDDFTALGFRMRAMERDGQVIRNRRAGYGLVSKLDLVTGRVMGHADGFGFLIPDEGGEDLFLGPKQMRQLFHGDRAVVRKAGEDRRGRLEGALVEVLERAHEHIVGRYFEERGLAYVTPSNKRLHLDIAVPPRLRAKAKSGQMVMVQVVEQPSRRSQPVGKVVEVLGDHMAPGMEIDVAIRSYGLPMEWSDAVQQAMAKYKDAIPNKEIKKRVDLRDVPLVTIDGEDARDFDDAVFCERYGKGWRLLVAIADVSHYVQPELALDKEAYERGTSVYFPDRVIPMLPEVLSNGLCSLKPKVDRLCMVCELFFTAQGGVRKYRFFDAVMHSHARLTYDEVAEMVVEKKPEARQRYHELMPHLDEINSLYKVLRARREKRGAIDFDRTETRIIFSDEQKIEAIVPVVRYDSHKMIEEFMVAANVAAAKFLESQDLDIIYRVHEGPSKEKLGDLRKFLAELGLKLGGRDKPKSKHYGELLQQIQDRDDAHLIQTVLLRSLSQAVYAPDNEGHFGLSFDAYTHFTSPIRRYPDLLVHRAIRYALSNEARKKPFRYSEVQMKSFGEHCSNTERRADEATRDATDWLKCEFMQSRVGEVFSGTITSVTSFGIFVELDDIYVEGLVHVTALQNDYYKFDPVKHRLVGERTNRSYRLTDKITVQVARVNLDDKKIDFELAGTSKPSDADQPKTKPKKKNKKDRRKKTKQKK</sequence>
<evidence type="ECO:0000259" key="10">
    <source>
        <dbReference type="PROSITE" id="PS50126"/>
    </source>
</evidence>
<dbReference type="HAMAP" id="MF_01895">
    <property type="entry name" value="RNase_R"/>
    <property type="match status" value="1"/>
</dbReference>
<dbReference type="Pfam" id="PF17876">
    <property type="entry name" value="CSD2"/>
    <property type="match status" value="1"/>
</dbReference>
<dbReference type="PROSITE" id="PS50126">
    <property type="entry name" value="S1"/>
    <property type="match status" value="1"/>
</dbReference>
<dbReference type="InterPro" id="IPR003029">
    <property type="entry name" value="S1_domain"/>
</dbReference>
<feature type="region of interest" description="Disordered" evidence="9">
    <location>
        <begin position="724"/>
        <end position="755"/>
    </location>
</feature>
<dbReference type="InterPro" id="IPR040476">
    <property type="entry name" value="CSD2"/>
</dbReference>
<dbReference type="Pfam" id="PF00575">
    <property type="entry name" value="S1"/>
    <property type="match status" value="1"/>
</dbReference>
<keyword evidence="7" id="KW-0269">Exonuclease</keyword>
<dbReference type="GO" id="GO:0008859">
    <property type="term" value="F:exoribonuclease II activity"/>
    <property type="evidence" value="ECO:0007669"/>
    <property type="project" value="UniProtKB-EC"/>
</dbReference>
<dbReference type="NCBIfam" id="TIGR02063">
    <property type="entry name" value="RNase_R"/>
    <property type="match status" value="1"/>
</dbReference>
<dbReference type="SMART" id="SM00955">
    <property type="entry name" value="RNB"/>
    <property type="match status" value="1"/>
</dbReference>
<dbReference type="GO" id="GO:0005829">
    <property type="term" value="C:cytosol"/>
    <property type="evidence" value="ECO:0007669"/>
    <property type="project" value="TreeGrafter"/>
</dbReference>
<dbReference type="GO" id="GO:0003723">
    <property type="term" value="F:RNA binding"/>
    <property type="evidence" value="ECO:0007669"/>
    <property type="project" value="UniProtKB-KW"/>
</dbReference>
<dbReference type="SUPFAM" id="SSF50249">
    <property type="entry name" value="Nucleic acid-binding proteins"/>
    <property type="match status" value="4"/>
</dbReference>
<proteinExistence type="inferred from homology"/>
<dbReference type="AlphaFoldDB" id="A0A3B0Z886"/>
<evidence type="ECO:0000256" key="1">
    <source>
        <dbReference type="ARBA" id="ARBA00001849"/>
    </source>
</evidence>
<dbReference type="InterPro" id="IPR022966">
    <property type="entry name" value="RNase_II/R_CS"/>
</dbReference>
<dbReference type="PANTHER" id="PTHR23355:SF9">
    <property type="entry name" value="DIS3-LIKE EXONUCLEASE 2"/>
    <property type="match status" value="1"/>
</dbReference>
<evidence type="ECO:0000256" key="2">
    <source>
        <dbReference type="ARBA" id="ARBA00004496"/>
    </source>
</evidence>
<gene>
    <name evidence="11" type="ORF">MNBD_GAMMA16-1389</name>
</gene>
<organism evidence="11">
    <name type="scientific">hydrothermal vent metagenome</name>
    <dbReference type="NCBI Taxonomy" id="652676"/>
    <lineage>
        <taxon>unclassified sequences</taxon>
        <taxon>metagenomes</taxon>
        <taxon>ecological metagenomes</taxon>
    </lineage>
</organism>
<evidence type="ECO:0000256" key="7">
    <source>
        <dbReference type="ARBA" id="ARBA00022839"/>
    </source>
</evidence>
<dbReference type="InterPro" id="IPR013223">
    <property type="entry name" value="RNase_B_OB_dom"/>
</dbReference>
<evidence type="ECO:0000256" key="5">
    <source>
        <dbReference type="ARBA" id="ARBA00022722"/>
    </source>
</evidence>
<evidence type="ECO:0000256" key="8">
    <source>
        <dbReference type="ARBA" id="ARBA00022884"/>
    </source>
</evidence>
<dbReference type="Pfam" id="PF08206">
    <property type="entry name" value="OB_RNB"/>
    <property type="match status" value="1"/>
</dbReference>
<dbReference type="Pfam" id="PF00773">
    <property type="entry name" value="RNB"/>
    <property type="match status" value="1"/>
</dbReference>
<dbReference type="InterPro" id="IPR011129">
    <property type="entry name" value="CSD"/>
</dbReference>
<keyword evidence="8" id="KW-0694">RNA-binding</keyword>
<dbReference type="SMART" id="SM00357">
    <property type="entry name" value="CSP"/>
    <property type="match status" value="1"/>
</dbReference>
<dbReference type="InterPro" id="IPR004476">
    <property type="entry name" value="RNase_II/RNase_R"/>
</dbReference>
<accession>A0A3B0Z886</accession>
<dbReference type="EC" id="3.1.13.1" evidence="3"/>
<dbReference type="Gene3D" id="2.40.50.140">
    <property type="entry name" value="Nucleic acid-binding proteins"/>
    <property type="match status" value="2"/>
</dbReference>
<dbReference type="InterPro" id="IPR011805">
    <property type="entry name" value="RNase_R"/>
</dbReference>
<evidence type="ECO:0000256" key="9">
    <source>
        <dbReference type="SAM" id="MobiDB-lite"/>
    </source>
</evidence>
<keyword evidence="6" id="KW-0378">Hydrolase</keyword>
<reference evidence="11" key="1">
    <citation type="submission" date="2018-06" db="EMBL/GenBank/DDBJ databases">
        <authorList>
            <person name="Zhirakovskaya E."/>
        </authorList>
    </citation>
    <scope>NUCLEOTIDE SEQUENCE</scope>
</reference>
<dbReference type="InterPro" id="IPR012340">
    <property type="entry name" value="NA-bd_OB-fold"/>
</dbReference>
<feature type="compositionally biased region" description="Basic residues" evidence="9">
    <location>
        <begin position="737"/>
        <end position="755"/>
    </location>
</feature>
<keyword evidence="4" id="KW-0963">Cytoplasm</keyword>
<evidence type="ECO:0000256" key="6">
    <source>
        <dbReference type="ARBA" id="ARBA00022801"/>
    </source>
</evidence>
<feature type="domain" description="S1 motif" evidence="10">
    <location>
        <begin position="643"/>
        <end position="724"/>
    </location>
</feature>
<dbReference type="PROSITE" id="PS01175">
    <property type="entry name" value="RIBONUCLEASE_II"/>
    <property type="match status" value="1"/>
</dbReference>
<dbReference type="NCBIfam" id="TIGR00358">
    <property type="entry name" value="3_prime_RNase"/>
    <property type="match status" value="1"/>
</dbReference>
<dbReference type="GO" id="GO:0006402">
    <property type="term" value="P:mRNA catabolic process"/>
    <property type="evidence" value="ECO:0007669"/>
    <property type="project" value="TreeGrafter"/>
</dbReference>
<comment type="subcellular location">
    <subcellularLocation>
        <location evidence="2">Cytoplasm</location>
    </subcellularLocation>
</comment>
<dbReference type="InterPro" id="IPR001900">
    <property type="entry name" value="RNase_II/R"/>
</dbReference>
<name>A0A3B0Z886_9ZZZZ</name>
<evidence type="ECO:0000313" key="11">
    <source>
        <dbReference type="EMBL" id="VAW83677.1"/>
    </source>
</evidence>
<dbReference type="InterPro" id="IPR050180">
    <property type="entry name" value="RNR_Ribonuclease"/>
</dbReference>
<dbReference type="SMART" id="SM00316">
    <property type="entry name" value="S1"/>
    <property type="match status" value="1"/>
</dbReference>
<comment type="catalytic activity">
    <reaction evidence="1">
        <text>Exonucleolytic cleavage in the 3'- to 5'-direction to yield nucleoside 5'-phosphates.</text>
        <dbReference type="EC" id="3.1.13.1"/>
    </reaction>
</comment>
<dbReference type="CDD" id="cd04471">
    <property type="entry name" value="S1_RNase_R"/>
    <property type="match status" value="1"/>
</dbReference>
<evidence type="ECO:0000256" key="3">
    <source>
        <dbReference type="ARBA" id="ARBA00012163"/>
    </source>
</evidence>
<protein>
    <recommendedName>
        <fullName evidence="3">exoribonuclease II</fullName>
        <ecNumber evidence="3">3.1.13.1</ecNumber>
    </recommendedName>
</protein>
<dbReference type="EMBL" id="UOFO01000021">
    <property type="protein sequence ID" value="VAW83677.1"/>
    <property type="molecule type" value="Genomic_DNA"/>
</dbReference>